<dbReference type="AlphaFoldDB" id="A0A4V3CUQ7"/>
<evidence type="ECO:0000313" key="3">
    <source>
        <dbReference type="Proteomes" id="UP000295176"/>
    </source>
</evidence>
<gene>
    <name evidence="2" type="ORF">C7957_1622</name>
</gene>
<reference evidence="2 3" key="1">
    <citation type="submission" date="2019-03" db="EMBL/GenBank/DDBJ databases">
        <title>Subsurface microbial communities from deep shales in Ohio and West Virginia, USA.</title>
        <authorList>
            <person name="Wrighton K."/>
        </authorList>
    </citation>
    <scope>NUCLEOTIDE SEQUENCE [LARGE SCALE GENOMIC DNA]</scope>
    <source>
        <strain evidence="2 3">MSL 7</strain>
    </source>
</reference>
<dbReference type="InterPro" id="IPR003251">
    <property type="entry name" value="Rr_diiron-bd_dom"/>
</dbReference>
<protein>
    <submittedName>
        <fullName evidence="2">Rubrerythrin</fullName>
    </submittedName>
</protein>
<dbReference type="PANTHER" id="PTHR33531">
    <property type="entry name" value="RUBRERYTHRIN SUBFAMILY"/>
    <property type="match status" value="1"/>
</dbReference>
<name>A0A4V3CUQ7_9FIRM</name>
<proteinExistence type="predicted"/>
<dbReference type="CDD" id="cd01045">
    <property type="entry name" value="Ferritin_like_AB"/>
    <property type="match status" value="1"/>
</dbReference>
<dbReference type="InterPro" id="IPR009078">
    <property type="entry name" value="Ferritin-like_SF"/>
</dbReference>
<feature type="domain" description="Rubrerythrin diiron-binding" evidence="1">
    <location>
        <begin position="35"/>
        <end position="179"/>
    </location>
</feature>
<dbReference type="InterPro" id="IPR012347">
    <property type="entry name" value="Ferritin-like"/>
</dbReference>
<sequence length="188" mass="22332">MLEKKVIITLILQKHYQNNYNLEGFTVKERFNALEVMEMAKDIEKRGKKFYLKHAEAAENRDLRELFKRLAQDEQDHYEKFVALTEELREGDDNADYLYEEDVSAYFNYLIEYSVFPKDDSDESVEALNDVEKALKLAIQAEKDSILFYREMCDYNEGKTIEAVNQLIEEEKEHLRALGKYIQEYGKK</sequence>
<organism evidence="2 3">
    <name type="scientific">Halanaerobium saccharolyticum</name>
    <dbReference type="NCBI Taxonomy" id="43595"/>
    <lineage>
        <taxon>Bacteria</taxon>
        <taxon>Bacillati</taxon>
        <taxon>Bacillota</taxon>
        <taxon>Clostridia</taxon>
        <taxon>Halanaerobiales</taxon>
        <taxon>Halanaerobiaceae</taxon>
        <taxon>Halanaerobium</taxon>
    </lineage>
</organism>
<dbReference type="Pfam" id="PF02915">
    <property type="entry name" value="Rubrerythrin"/>
    <property type="match status" value="1"/>
</dbReference>
<dbReference type="GO" id="GO:0046872">
    <property type="term" value="F:metal ion binding"/>
    <property type="evidence" value="ECO:0007669"/>
    <property type="project" value="InterPro"/>
</dbReference>
<dbReference type="Gene3D" id="1.20.1260.10">
    <property type="match status" value="1"/>
</dbReference>
<dbReference type="PANTHER" id="PTHR33531:SF7">
    <property type="entry name" value="HYPOTHETICAL MEMBRANE PROTEIN, CONSERVED"/>
    <property type="match status" value="1"/>
</dbReference>
<dbReference type="Proteomes" id="UP000295176">
    <property type="component" value="Unassembled WGS sequence"/>
</dbReference>
<evidence type="ECO:0000259" key="1">
    <source>
        <dbReference type="Pfam" id="PF02915"/>
    </source>
</evidence>
<dbReference type="GO" id="GO:0016491">
    <property type="term" value="F:oxidoreductase activity"/>
    <property type="evidence" value="ECO:0007669"/>
    <property type="project" value="InterPro"/>
</dbReference>
<accession>A0A4V3CUQ7</accession>
<comment type="caution">
    <text evidence="2">The sequence shown here is derived from an EMBL/GenBank/DDBJ whole genome shotgun (WGS) entry which is preliminary data.</text>
</comment>
<dbReference type="SUPFAM" id="SSF47240">
    <property type="entry name" value="Ferritin-like"/>
    <property type="match status" value="1"/>
</dbReference>
<evidence type="ECO:0000313" key="2">
    <source>
        <dbReference type="EMBL" id="TDP79508.1"/>
    </source>
</evidence>
<dbReference type="EMBL" id="SNXX01000062">
    <property type="protein sequence ID" value="TDP79508.1"/>
    <property type="molecule type" value="Genomic_DNA"/>
</dbReference>